<evidence type="ECO:0000313" key="3">
    <source>
        <dbReference type="EMBL" id="PIO62811.1"/>
    </source>
</evidence>
<dbReference type="InterPro" id="IPR028241">
    <property type="entry name" value="RAVE2/Rogdi"/>
</dbReference>
<feature type="coiled-coil region" evidence="2">
    <location>
        <begin position="210"/>
        <end position="244"/>
    </location>
</feature>
<sequence>MYARKKFQVLACLRECCIRLHLGNKCDLRLGVPVSQPQAERHFLAGKHGSEALKAYVTLLGDNVIQAEIILKNAKSAGGVFRAVAQPDVQWKLQQLQDLGNLIARASTQSCEVDARLAELSQSRKFTLETGELIISAARDIKDEISAARAAIVLPRKKSLLELYNFPPTRRFNPPLPQDQLLSFYISSCKLVCASYHMVSKQTTPQGLSIAVAECQLAFLEEVLQQLDAAMAHLQKLIENLEICRTRQQ</sequence>
<keyword evidence="4" id="KW-1185">Reference proteome</keyword>
<comment type="similarity">
    <text evidence="1">Belongs to the rogdi family.</text>
</comment>
<keyword evidence="2" id="KW-0175">Coiled coil</keyword>
<dbReference type="EMBL" id="KZ351632">
    <property type="protein sequence ID" value="PIO62811.1"/>
    <property type="molecule type" value="Genomic_DNA"/>
</dbReference>
<organism evidence="3 4">
    <name type="scientific">Teladorsagia circumcincta</name>
    <name type="common">Brown stomach worm</name>
    <name type="synonym">Ostertagia circumcincta</name>
    <dbReference type="NCBI Taxonomy" id="45464"/>
    <lineage>
        <taxon>Eukaryota</taxon>
        <taxon>Metazoa</taxon>
        <taxon>Ecdysozoa</taxon>
        <taxon>Nematoda</taxon>
        <taxon>Chromadorea</taxon>
        <taxon>Rhabditida</taxon>
        <taxon>Rhabditina</taxon>
        <taxon>Rhabditomorpha</taxon>
        <taxon>Strongyloidea</taxon>
        <taxon>Trichostrongylidae</taxon>
        <taxon>Teladorsagia</taxon>
    </lineage>
</organism>
<dbReference type="OrthoDB" id="66510at2759"/>
<gene>
    <name evidence="3" type="ORF">TELCIR_15614</name>
</gene>
<name>A0A2G9TXR3_TELCI</name>
<evidence type="ECO:0000256" key="2">
    <source>
        <dbReference type="SAM" id="Coils"/>
    </source>
</evidence>
<dbReference type="GO" id="GO:0043291">
    <property type="term" value="C:RAVE complex"/>
    <property type="evidence" value="ECO:0007669"/>
    <property type="project" value="TreeGrafter"/>
</dbReference>
<dbReference type="PANTHER" id="PTHR13618">
    <property type="entry name" value="LEUCINE ZIPPER CONTAINING TRANSCRIPTION FACTOR LZF1"/>
    <property type="match status" value="1"/>
</dbReference>
<dbReference type="Pfam" id="PF10259">
    <property type="entry name" value="Rogdi_lz"/>
    <property type="match status" value="1"/>
</dbReference>
<evidence type="ECO:0000256" key="1">
    <source>
        <dbReference type="ARBA" id="ARBA00005535"/>
    </source>
</evidence>
<reference evidence="3 4" key="1">
    <citation type="submission" date="2015-09" db="EMBL/GenBank/DDBJ databases">
        <title>Draft genome of the parasitic nematode Teladorsagia circumcincta isolate WARC Sus (inbred).</title>
        <authorList>
            <person name="Mitreva M."/>
        </authorList>
    </citation>
    <scope>NUCLEOTIDE SEQUENCE [LARGE SCALE GENOMIC DNA]</scope>
    <source>
        <strain evidence="3 4">S</strain>
    </source>
</reference>
<accession>A0A2G9TXR3</accession>
<dbReference type="Proteomes" id="UP000230423">
    <property type="component" value="Unassembled WGS sequence"/>
</dbReference>
<evidence type="ECO:0000313" key="4">
    <source>
        <dbReference type="Proteomes" id="UP000230423"/>
    </source>
</evidence>
<proteinExistence type="inferred from homology"/>
<dbReference type="PANTHER" id="PTHR13618:SF1">
    <property type="entry name" value="PROTEIN ROGDI HOMOLOG"/>
    <property type="match status" value="1"/>
</dbReference>
<dbReference type="AlphaFoldDB" id="A0A2G9TXR3"/>
<protein>
    <submittedName>
        <fullName evidence="3">Rogdi-like family protein</fullName>
    </submittedName>
</protein>